<dbReference type="EMBL" id="JAGGLQ010000013">
    <property type="protein sequence ID" value="MBP2039787.1"/>
    <property type="molecule type" value="Genomic_DNA"/>
</dbReference>
<dbReference type="Proteomes" id="UP001519310">
    <property type="component" value="Unassembled WGS sequence"/>
</dbReference>
<evidence type="ECO:0000313" key="4">
    <source>
        <dbReference type="Proteomes" id="UP001519310"/>
    </source>
</evidence>
<organism evidence="3 4">
    <name type="scientific">Streptomyces avidinii</name>
    <dbReference type="NCBI Taxonomy" id="1895"/>
    <lineage>
        <taxon>Bacteria</taxon>
        <taxon>Bacillati</taxon>
        <taxon>Actinomycetota</taxon>
        <taxon>Actinomycetes</taxon>
        <taxon>Kitasatosporales</taxon>
        <taxon>Streptomycetaceae</taxon>
        <taxon>Streptomyces</taxon>
    </lineage>
</organism>
<feature type="transmembrane region" description="Helical" evidence="2">
    <location>
        <begin position="75"/>
        <end position="94"/>
    </location>
</feature>
<proteinExistence type="predicted"/>
<comment type="caution">
    <text evidence="3">The sequence shown here is derived from an EMBL/GenBank/DDBJ whole genome shotgun (WGS) entry which is preliminary data.</text>
</comment>
<evidence type="ECO:0000256" key="2">
    <source>
        <dbReference type="SAM" id="Phobius"/>
    </source>
</evidence>
<keyword evidence="2" id="KW-0812">Transmembrane</keyword>
<evidence type="ECO:0008006" key="5">
    <source>
        <dbReference type="Google" id="ProtNLM"/>
    </source>
</evidence>
<evidence type="ECO:0000313" key="3">
    <source>
        <dbReference type="EMBL" id="MBP2039787.1"/>
    </source>
</evidence>
<feature type="transmembrane region" description="Helical" evidence="2">
    <location>
        <begin position="50"/>
        <end position="69"/>
    </location>
</feature>
<keyword evidence="4" id="KW-1185">Reference proteome</keyword>
<protein>
    <recommendedName>
        <fullName evidence="5">Sensor protein</fullName>
    </recommendedName>
</protein>
<dbReference type="RefSeq" id="WP_189971899.1">
    <property type="nucleotide sequence ID" value="NZ_BMVL01000009.1"/>
</dbReference>
<evidence type="ECO:0000256" key="1">
    <source>
        <dbReference type="SAM" id="MobiDB-lite"/>
    </source>
</evidence>
<name>A0ABS4LCD8_STRAV</name>
<accession>A0ABS4LCD8</accession>
<sequence length="212" mass="22202">MDADRAPVTPEASGAEDGTCGGPGDELGGGLGAGMRAEMCAALGDWRRDALLLCLLPLFCWPVLVAAVLGRPPVLVGALCAALSPVLLGARELYAARRVRRALQDPAVCWTPYEAVVVRAWWRPPVLVLAGGRHVLTLGLLGRRVLPPRPWPRTAATPAAVVVRCAGDPGAGGALWAPHSGGLGHARPARRALALARAAAVRPRRMPRGVRR</sequence>
<gene>
    <name evidence="3" type="ORF">J2Z77_005635</name>
</gene>
<feature type="region of interest" description="Disordered" evidence="1">
    <location>
        <begin position="1"/>
        <end position="23"/>
    </location>
</feature>
<reference evidence="3 4" key="1">
    <citation type="submission" date="2021-03" db="EMBL/GenBank/DDBJ databases">
        <title>Genomic Encyclopedia of Type Strains, Phase IV (KMG-IV): sequencing the most valuable type-strain genomes for metagenomic binning, comparative biology and taxonomic classification.</title>
        <authorList>
            <person name="Goeker M."/>
        </authorList>
    </citation>
    <scope>NUCLEOTIDE SEQUENCE [LARGE SCALE GENOMIC DNA]</scope>
    <source>
        <strain evidence="3 4">DSM 40526</strain>
    </source>
</reference>
<keyword evidence="2" id="KW-0472">Membrane</keyword>
<keyword evidence="2" id="KW-1133">Transmembrane helix</keyword>